<evidence type="ECO:0000313" key="1">
    <source>
        <dbReference type="EMBL" id="AET40186.1"/>
    </source>
</evidence>
<dbReference type="EMBL" id="CP002501">
    <property type="protein sequence ID" value="AET40186.1"/>
    <property type="molecule type" value="Genomic_DNA"/>
</dbReference>
<dbReference type="RefSeq" id="XP_003647003.1">
    <property type="nucleotide sequence ID" value="XM_003646955.1"/>
</dbReference>
<proteinExistence type="predicted"/>
<name>I6NDP4_ERECY</name>
<organism evidence="1 2">
    <name type="scientific">Eremothecium cymbalariae (strain CBS 270.75 / DBVPG 7215 / KCTC 17166 / NRRL Y-17582)</name>
    <name type="common">Yeast</name>
    <dbReference type="NCBI Taxonomy" id="931890"/>
    <lineage>
        <taxon>Eukaryota</taxon>
        <taxon>Fungi</taxon>
        <taxon>Dikarya</taxon>
        <taxon>Ascomycota</taxon>
        <taxon>Saccharomycotina</taxon>
        <taxon>Saccharomycetes</taxon>
        <taxon>Saccharomycetales</taxon>
        <taxon>Saccharomycetaceae</taxon>
        <taxon>Eremothecium</taxon>
    </lineage>
</organism>
<accession>I6NDP4</accession>
<gene>
    <name evidence="1" type="ordered locus">Ecym_5434</name>
</gene>
<dbReference type="FunCoup" id="I6NDP4">
    <property type="interactions" value="71"/>
</dbReference>
<dbReference type="eggNOG" id="ENOG502S56F">
    <property type="taxonomic scope" value="Eukaryota"/>
</dbReference>
<dbReference type="GO" id="GO:0000137">
    <property type="term" value="C:Golgi cis cisterna"/>
    <property type="evidence" value="ECO:0007669"/>
    <property type="project" value="EnsemblFungi"/>
</dbReference>
<dbReference type="KEGG" id="erc:Ecym_5434"/>
<dbReference type="OMA" id="ECRANRQ"/>
<dbReference type="STRING" id="931890.I6NDP4"/>
<dbReference type="OrthoDB" id="4031914at2759"/>
<reference evidence="1 2" key="1">
    <citation type="journal article" date="2011" name="G3 (Bethesda)">
        <title>Genome evolution in the Eremothecium clade of the Saccharomyces complex revealed by comparative genomics.</title>
        <authorList>
            <person name="Wendland J."/>
            <person name="Walther A."/>
        </authorList>
    </citation>
    <scope>NUCLEOTIDE SEQUENCE [LARGE SCALE GENOMIC DNA]</scope>
    <source>
        <strain evidence="2">CBS 270.75 / DBVPG 7215 / KCTC 17166 / NRRL Y-17582</strain>
    </source>
</reference>
<dbReference type="GO" id="GO:0005783">
    <property type="term" value="C:endoplasmic reticulum"/>
    <property type="evidence" value="ECO:0007669"/>
    <property type="project" value="EnsemblFungi"/>
</dbReference>
<dbReference type="GO" id="GO:0000321">
    <property type="term" value="P:re-entry into mitotic cell cycle after pheromone arrest"/>
    <property type="evidence" value="ECO:0007669"/>
    <property type="project" value="EnsemblFungi"/>
</dbReference>
<evidence type="ECO:0000313" key="2">
    <source>
        <dbReference type="Proteomes" id="UP000006790"/>
    </source>
</evidence>
<dbReference type="AlphaFoldDB" id="I6NDP4"/>
<protein>
    <submittedName>
        <fullName evidence="1">Uncharacterized protein</fullName>
    </submittedName>
</protein>
<sequence>MDTFSDSFDYILQLTKTLSSQSWNNRQETLKIERLLKRLAKQTYIPYEQFIIEPSEETKETYNQLSKQSEEEYLIKENYKLIYLIEQQEYLDAKLWTLISQINELIVSIRNFIIEQKSARPKAEFEFIEKNLIKRIQHLNESEEKLRSSKETSIPIVEMLLKELVITCSEIDWKTVPQGTKSFQRLLHRIKKVEETHNVTLIPPI</sequence>
<dbReference type="Proteomes" id="UP000006790">
    <property type="component" value="Chromosome 5"/>
</dbReference>
<keyword evidence="2" id="KW-1185">Reference proteome</keyword>
<dbReference type="InParanoid" id="I6NDP4"/>
<dbReference type="HOGENOM" id="CLU_116422_0_0_1"/>
<dbReference type="GeneID" id="11468534"/>